<dbReference type="Pfam" id="PF15982">
    <property type="entry name" value="TMEM135_C_rich"/>
    <property type="match status" value="1"/>
</dbReference>
<evidence type="ECO:0000256" key="4">
    <source>
        <dbReference type="ARBA" id="ARBA00022989"/>
    </source>
</evidence>
<evidence type="ECO:0000256" key="5">
    <source>
        <dbReference type="ARBA" id="ARBA00023136"/>
    </source>
</evidence>
<evidence type="ECO:0000256" key="3">
    <source>
        <dbReference type="ARBA" id="ARBA00022692"/>
    </source>
</evidence>
<sequence length="473" mass="54044">MRRRYHFQDFKETLKSVLRSTTFISANAYFAILFFCSSSRVTGKFYYYVAAYFPALLGSFMAISIERPGRRATLAFYVANVASETIFKAGVARGTWPSINKGQVYIFTLSMAILMAMAKKNGFESDPLSTALRFIIGHEEAKHRTKRKRQQGQKVTSDKKEKEEKEEFIDNNRQHQDQQQSYTECDTSSGNYCDHETTLTTAACPLTNNTNEKGKNTGIEPKMSLACLLDRFHKLKDAWISVLTARHAKCPHSNESCCQYVLRSLGRSFVIGYTGQFVLRTATRIPSLIRHPDPLSIVLEYAFNRNALKLGVFLASFSAVFKGTNCALRWATDVTNPTHCFIAGIVAGPTMLMYPSPTVALYVLWKCLEALFHEAVKRGLVKYERFFIMALYALATSQLFYSAILNPKFIKTSYMQFLDRMSDHRLHDLNRSVLDVFGTDASSGYEEFFPDLHPRFMSRQFQECVFNWMIQPF</sequence>
<comment type="subcellular location">
    <subcellularLocation>
        <location evidence="1">Endomembrane system</location>
        <topology evidence="1">Multi-pass membrane protein</topology>
    </subcellularLocation>
</comment>
<organism evidence="9 10">
    <name type="scientific">Fragariocoptes setiger</name>
    <dbReference type="NCBI Taxonomy" id="1670756"/>
    <lineage>
        <taxon>Eukaryota</taxon>
        <taxon>Metazoa</taxon>
        <taxon>Ecdysozoa</taxon>
        <taxon>Arthropoda</taxon>
        <taxon>Chelicerata</taxon>
        <taxon>Arachnida</taxon>
        <taxon>Acari</taxon>
        <taxon>Acariformes</taxon>
        <taxon>Trombidiformes</taxon>
        <taxon>Prostigmata</taxon>
        <taxon>Eupodina</taxon>
        <taxon>Eriophyoidea</taxon>
        <taxon>Phytoptidae</taxon>
        <taxon>Fragariocoptes</taxon>
    </lineage>
</organism>
<evidence type="ECO:0000256" key="1">
    <source>
        <dbReference type="ARBA" id="ARBA00004127"/>
    </source>
</evidence>
<evidence type="ECO:0000313" key="9">
    <source>
        <dbReference type="EMBL" id="KAG9510239.1"/>
    </source>
</evidence>
<evidence type="ECO:0000256" key="6">
    <source>
        <dbReference type="SAM" id="MobiDB-lite"/>
    </source>
</evidence>
<feature type="region of interest" description="Disordered" evidence="6">
    <location>
        <begin position="142"/>
        <end position="183"/>
    </location>
</feature>
<proteinExistence type="inferred from homology"/>
<dbReference type="PANTHER" id="PTHR12459:SF15">
    <property type="entry name" value="TRANSMEMBRANE PROTEIN 135"/>
    <property type="match status" value="1"/>
</dbReference>
<accession>A0ABQ7S9Y2</accession>
<keyword evidence="3 7" id="KW-0812">Transmembrane</keyword>
<gene>
    <name evidence="9" type="primary">TMEM135</name>
    <name evidence="9" type="ORF">GZH46_01227</name>
</gene>
<feature type="transmembrane region" description="Helical" evidence="7">
    <location>
        <begin position="46"/>
        <end position="65"/>
    </location>
</feature>
<feature type="compositionally biased region" description="Basic and acidic residues" evidence="6">
    <location>
        <begin position="156"/>
        <end position="176"/>
    </location>
</feature>
<evidence type="ECO:0000259" key="8">
    <source>
        <dbReference type="Pfam" id="PF15982"/>
    </source>
</evidence>
<dbReference type="PANTHER" id="PTHR12459">
    <property type="entry name" value="TRANSMEMBRANE PROTEIN 135-RELATED"/>
    <property type="match status" value="1"/>
</dbReference>
<feature type="transmembrane region" description="Helical" evidence="7">
    <location>
        <begin position="21"/>
        <end position="40"/>
    </location>
</feature>
<protein>
    <submittedName>
        <fullName evidence="9">Transmembrane protein</fullName>
    </submittedName>
</protein>
<reference evidence="9 10" key="1">
    <citation type="submission" date="2020-10" db="EMBL/GenBank/DDBJ databases">
        <authorList>
            <person name="Klimov P.B."/>
            <person name="Dyachkov S.M."/>
            <person name="Chetverikov P.E."/>
        </authorList>
    </citation>
    <scope>NUCLEOTIDE SEQUENCE [LARGE SCALE GENOMIC DNA]</scope>
    <source>
        <strain evidence="9">BMOC 18-1129-001#AD2665</strain>
        <tissue evidence="9">Entire mites</tissue>
    </source>
</reference>
<evidence type="ECO:0000256" key="2">
    <source>
        <dbReference type="ARBA" id="ARBA00008924"/>
    </source>
</evidence>
<keyword evidence="5 7" id="KW-0472">Membrane</keyword>
<feature type="transmembrane region" description="Helical" evidence="7">
    <location>
        <begin position="341"/>
        <end position="365"/>
    </location>
</feature>
<name>A0ABQ7S9Y2_9ACAR</name>
<feature type="domain" description="Transmembrane protein 135 N-terminal" evidence="8">
    <location>
        <begin position="1"/>
        <end position="91"/>
    </location>
</feature>
<dbReference type="InterPro" id="IPR031926">
    <property type="entry name" value="TMEM135_N"/>
</dbReference>
<keyword evidence="10" id="KW-1185">Reference proteome</keyword>
<comment type="caution">
    <text evidence="9">The sequence shown here is derived from an EMBL/GenBank/DDBJ whole genome shotgun (WGS) entry which is preliminary data.</text>
</comment>
<evidence type="ECO:0000256" key="7">
    <source>
        <dbReference type="SAM" id="Phobius"/>
    </source>
</evidence>
<dbReference type="Proteomes" id="UP000825002">
    <property type="component" value="Unassembled WGS sequence"/>
</dbReference>
<feature type="transmembrane region" description="Helical" evidence="7">
    <location>
        <begin position="386"/>
        <end position="405"/>
    </location>
</feature>
<dbReference type="InterPro" id="IPR026749">
    <property type="entry name" value="Tmem135"/>
</dbReference>
<evidence type="ECO:0000313" key="10">
    <source>
        <dbReference type="Proteomes" id="UP000825002"/>
    </source>
</evidence>
<keyword evidence="4 7" id="KW-1133">Transmembrane helix</keyword>
<comment type="similarity">
    <text evidence="2">Belongs to the TMEM135 family.</text>
</comment>
<dbReference type="EMBL" id="JAIFTH010000196">
    <property type="protein sequence ID" value="KAG9510239.1"/>
    <property type="molecule type" value="Genomic_DNA"/>
</dbReference>